<organism evidence="7 8">
    <name type="scientific">Candidatus Methylumidiphilus alinenensis</name>
    <dbReference type="NCBI Taxonomy" id="2202197"/>
    <lineage>
        <taxon>Bacteria</taxon>
        <taxon>Pseudomonadati</taxon>
        <taxon>Pseudomonadota</taxon>
        <taxon>Gammaproteobacteria</taxon>
        <taxon>Methylococcales</taxon>
        <taxon>Candidatus Methylumidiphilus</taxon>
    </lineage>
</organism>
<dbReference type="SUPFAM" id="SSF51445">
    <property type="entry name" value="(Trans)glycosidases"/>
    <property type="match status" value="1"/>
</dbReference>
<dbReference type="EMBL" id="QJPH01000357">
    <property type="protein sequence ID" value="PZN76596.1"/>
    <property type="molecule type" value="Genomic_DNA"/>
</dbReference>
<dbReference type="InterPro" id="IPR026891">
    <property type="entry name" value="Fn3-like"/>
</dbReference>
<dbReference type="PROSITE" id="PS51257">
    <property type="entry name" value="PROKAR_LIPOPROTEIN"/>
    <property type="match status" value="1"/>
</dbReference>
<dbReference type="Gene3D" id="2.60.40.10">
    <property type="entry name" value="Immunoglobulins"/>
    <property type="match status" value="1"/>
</dbReference>
<reference evidence="7 8" key="1">
    <citation type="journal article" date="2018" name="Aquat. Microb. Ecol.">
        <title>Gammaproteobacterial methanotrophs dominate.</title>
        <authorList>
            <person name="Rissanen A.J."/>
            <person name="Saarenheimo J."/>
            <person name="Tiirola M."/>
            <person name="Peura S."/>
            <person name="Aalto S.L."/>
            <person name="Karvinen A."/>
            <person name="Nykanen H."/>
        </authorList>
    </citation>
    <scope>NUCLEOTIDE SEQUENCE [LARGE SCALE GENOMIC DNA]</scope>
    <source>
        <strain evidence="7">AMbin10</strain>
    </source>
</reference>
<evidence type="ECO:0000256" key="5">
    <source>
        <dbReference type="RuleBase" id="RU361161"/>
    </source>
</evidence>
<dbReference type="PROSITE" id="PS51820">
    <property type="entry name" value="PA14"/>
    <property type="match status" value="1"/>
</dbReference>
<dbReference type="InterPro" id="IPR037524">
    <property type="entry name" value="PA14/GLEYA"/>
</dbReference>
<dbReference type="PRINTS" id="PR00133">
    <property type="entry name" value="GLHYDRLASE3"/>
</dbReference>
<dbReference type="InterPro" id="IPR050288">
    <property type="entry name" value="Cellulose_deg_GH3"/>
</dbReference>
<dbReference type="Gene3D" id="3.40.50.1700">
    <property type="entry name" value="Glycoside hydrolase family 3 C-terminal domain"/>
    <property type="match status" value="1"/>
</dbReference>
<keyword evidence="4 5" id="KW-0326">Glycosidase</keyword>
<evidence type="ECO:0000256" key="3">
    <source>
        <dbReference type="ARBA" id="ARBA00023277"/>
    </source>
</evidence>
<gene>
    <name evidence="7" type="ORF">DM484_16215</name>
</gene>
<sequence length="859" mass="93174">MPGDGARFFEMNKFFTALIIISTLSGCATKQHTPVESQGKPTAQSRVETLISKMTLEEKVSLLGGTGFATRAIDRLGIPALEMTDGPVGVRAGHGTTAWPAGIAMAATFDPELVGKMAREFGEEARSQNKRLLLAPMVNITRTPWGGRNFESYGEDPLLTSEMARAFVTGVQSMGVGTSIKHFAVNNQEWGRDHIDVHVSERALREIYWPGFAAGVNAGSVSVMAAYNKANGAYCSENARLLQDILKREWGFDGFVVSDWEGTHSTIAAALNGLDLEMPNPVFFGPELLSAVQTKKIPTAVIDDKVRRILSVLARLGLLEDATSSKNSNDDRVTNFASHHPETALKIAQESIVLLKNDKTLLPLPLKKKISVEVLGPSATRARTGGGGSSFVHGSTAISAADGLRQRIQESGASIELHVHDNMSLPGDGVIKSEIVTGPFRGEFFNNPNLAGQPVHNQEFSTIDFDWEWGSPGKSVNANKFSARWTAAITPRKTGEHAFRIAFTQAARVYLDDSLIYDHWSADTNQAQLTDDTVRKPLSAGKTYQLRIEYYKMEGLANLQLEVVEPDGATESASTAKPPGMGSMVRQADYSLLFVGQSAKTESESFDRSSLRLPFGQEELILKTAKANPNTIVIVQAGSPIDMTAWASKVRSIVYAWYPGEQGGLAIADVLLGAVNPSGRLPISFPQTWGDSPAAQTYPGVDGVATYSDDVFVGYRYFDLEPGHAAFRFGHGLSYTTFSSKIARVTVLDADASKPYVEVDASVKNTGTRAGAYVAQLYVGELNPTATRPVRELKGFKKVFLRPGQSADVQFKLDAEAFRHFDESSNAWVVSPGRYQISLLSEESHPVESAVITLLAKQP</sequence>
<dbReference type="PANTHER" id="PTHR42715">
    <property type="entry name" value="BETA-GLUCOSIDASE"/>
    <property type="match status" value="1"/>
</dbReference>
<comment type="caution">
    <text evidence="7">The sequence shown here is derived from an EMBL/GenBank/DDBJ whole genome shotgun (WGS) entry which is preliminary data.</text>
</comment>
<dbReference type="Pfam" id="PF00933">
    <property type="entry name" value="Glyco_hydro_3"/>
    <property type="match status" value="1"/>
</dbReference>
<dbReference type="InterPro" id="IPR036881">
    <property type="entry name" value="Glyco_hydro_3_C_sf"/>
</dbReference>
<dbReference type="InterPro" id="IPR013783">
    <property type="entry name" value="Ig-like_fold"/>
</dbReference>
<keyword evidence="2 5" id="KW-0378">Hydrolase</keyword>
<dbReference type="PROSITE" id="PS00775">
    <property type="entry name" value="GLYCOSYL_HYDROL_F3"/>
    <property type="match status" value="1"/>
</dbReference>
<feature type="domain" description="PA14" evidence="6">
    <location>
        <begin position="435"/>
        <end position="577"/>
    </location>
</feature>
<dbReference type="InterPro" id="IPR036962">
    <property type="entry name" value="Glyco_hydro_3_N_sf"/>
</dbReference>
<dbReference type="PANTHER" id="PTHR42715:SF10">
    <property type="entry name" value="BETA-GLUCOSIDASE"/>
    <property type="match status" value="1"/>
</dbReference>
<dbReference type="GO" id="GO:0004553">
    <property type="term" value="F:hydrolase activity, hydrolyzing O-glycosyl compounds"/>
    <property type="evidence" value="ECO:0007669"/>
    <property type="project" value="InterPro"/>
</dbReference>
<dbReference type="Pfam" id="PF07691">
    <property type="entry name" value="PA14"/>
    <property type="match status" value="1"/>
</dbReference>
<dbReference type="Pfam" id="PF01915">
    <property type="entry name" value="Glyco_hydro_3_C"/>
    <property type="match status" value="1"/>
</dbReference>
<evidence type="ECO:0000259" key="6">
    <source>
        <dbReference type="PROSITE" id="PS51820"/>
    </source>
</evidence>
<name>A0A2W4R094_9GAMM</name>
<dbReference type="AlphaFoldDB" id="A0A2W4R094"/>
<evidence type="ECO:0000313" key="7">
    <source>
        <dbReference type="EMBL" id="PZN76596.1"/>
    </source>
</evidence>
<dbReference type="InterPro" id="IPR011658">
    <property type="entry name" value="PA14_dom"/>
</dbReference>
<dbReference type="InterPro" id="IPR019800">
    <property type="entry name" value="Glyco_hydro_3_AS"/>
</dbReference>
<dbReference type="Gene3D" id="2.60.120.260">
    <property type="entry name" value="Galactose-binding domain-like"/>
    <property type="match status" value="1"/>
</dbReference>
<dbReference type="SMART" id="SM00758">
    <property type="entry name" value="PA14"/>
    <property type="match status" value="1"/>
</dbReference>
<protein>
    <submittedName>
        <fullName evidence="7">Glycosyl hydrolase</fullName>
    </submittedName>
</protein>
<dbReference type="GO" id="GO:0005975">
    <property type="term" value="P:carbohydrate metabolic process"/>
    <property type="evidence" value="ECO:0007669"/>
    <property type="project" value="InterPro"/>
</dbReference>
<dbReference type="SUPFAM" id="SSF52279">
    <property type="entry name" value="Beta-D-glucan exohydrolase, C-terminal domain"/>
    <property type="match status" value="1"/>
</dbReference>
<dbReference type="InterPro" id="IPR017853">
    <property type="entry name" value="GH"/>
</dbReference>
<dbReference type="Proteomes" id="UP000249396">
    <property type="component" value="Unassembled WGS sequence"/>
</dbReference>
<dbReference type="InterPro" id="IPR001764">
    <property type="entry name" value="Glyco_hydro_3_N"/>
</dbReference>
<proteinExistence type="inferred from homology"/>
<dbReference type="SMART" id="SM01217">
    <property type="entry name" value="Fn3_like"/>
    <property type="match status" value="1"/>
</dbReference>
<accession>A0A2W4R094</accession>
<dbReference type="InterPro" id="IPR002772">
    <property type="entry name" value="Glyco_hydro_3_C"/>
</dbReference>
<evidence type="ECO:0000313" key="8">
    <source>
        <dbReference type="Proteomes" id="UP000249396"/>
    </source>
</evidence>
<dbReference type="Gene3D" id="3.20.20.300">
    <property type="entry name" value="Glycoside hydrolase, family 3, N-terminal domain"/>
    <property type="match status" value="1"/>
</dbReference>
<keyword evidence="3" id="KW-0119">Carbohydrate metabolism</keyword>
<comment type="similarity">
    <text evidence="1 5">Belongs to the glycosyl hydrolase 3 family.</text>
</comment>
<dbReference type="Pfam" id="PF14310">
    <property type="entry name" value="Fn3-like"/>
    <property type="match status" value="1"/>
</dbReference>
<evidence type="ECO:0000256" key="1">
    <source>
        <dbReference type="ARBA" id="ARBA00005336"/>
    </source>
</evidence>
<evidence type="ECO:0000256" key="2">
    <source>
        <dbReference type="ARBA" id="ARBA00022801"/>
    </source>
</evidence>
<evidence type="ECO:0000256" key="4">
    <source>
        <dbReference type="ARBA" id="ARBA00023295"/>
    </source>
</evidence>